<organism evidence="1 2">
    <name type="scientific">Candidatus Viridilinea mediisalina</name>
    <dbReference type="NCBI Taxonomy" id="2024553"/>
    <lineage>
        <taxon>Bacteria</taxon>
        <taxon>Bacillati</taxon>
        <taxon>Chloroflexota</taxon>
        <taxon>Chloroflexia</taxon>
        <taxon>Chloroflexales</taxon>
        <taxon>Chloroflexineae</taxon>
        <taxon>Oscillochloridaceae</taxon>
        <taxon>Candidatus Viridilinea</taxon>
    </lineage>
</organism>
<comment type="caution">
    <text evidence="1">The sequence shown here is derived from an EMBL/GenBank/DDBJ whole genome shotgun (WGS) entry which is preliminary data.</text>
</comment>
<accession>A0A2A6RPA9</accession>
<dbReference type="AlphaFoldDB" id="A0A2A6RPA9"/>
<evidence type="ECO:0000313" key="1">
    <source>
        <dbReference type="EMBL" id="PDW04680.1"/>
    </source>
</evidence>
<keyword evidence="2" id="KW-1185">Reference proteome</keyword>
<proteinExistence type="predicted"/>
<dbReference type="EMBL" id="NQWI01000006">
    <property type="protein sequence ID" value="PDW04680.1"/>
    <property type="molecule type" value="Genomic_DNA"/>
</dbReference>
<sequence length="81" mass="8677">MTVEEAIAEISQRVQAASPTAILRITRISEEEASIRAYAPAGDETAIKAATQDYTIQLLTGDGLDVQVLVYDVATSLPPEE</sequence>
<dbReference type="OrthoDB" id="164795at2"/>
<evidence type="ECO:0000313" key="2">
    <source>
        <dbReference type="Proteomes" id="UP000220527"/>
    </source>
</evidence>
<protein>
    <submittedName>
        <fullName evidence="1">Uncharacterized protein</fullName>
    </submittedName>
</protein>
<dbReference type="RefSeq" id="WP_097642536.1">
    <property type="nucleotide sequence ID" value="NZ_NQWI01000006.1"/>
</dbReference>
<reference evidence="2" key="1">
    <citation type="submission" date="2017-08" db="EMBL/GenBank/DDBJ databases">
        <authorList>
            <person name="Grouzdev D.S."/>
            <person name="Gaisin V.A."/>
            <person name="Rysina M.S."/>
            <person name="Gorlenko V.M."/>
        </authorList>
    </citation>
    <scope>NUCLEOTIDE SEQUENCE [LARGE SCALE GENOMIC DNA]</scope>
    <source>
        <strain evidence="2">Kir15-3F</strain>
    </source>
</reference>
<name>A0A2A6RPA9_9CHLR</name>
<dbReference type="Proteomes" id="UP000220527">
    <property type="component" value="Unassembled WGS sequence"/>
</dbReference>
<gene>
    <name evidence="1" type="ORF">CJ255_02570</name>
</gene>